<dbReference type="AlphaFoldDB" id="W7IYD9"/>
<evidence type="ECO:0000313" key="2">
    <source>
        <dbReference type="Proteomes" id="UP000019277"/>
    </source>
</evidence>
<dbReference type="EMBL" id="AYXG01000109">
    <property type="protein sequence ID" value="EWC61506.1"/>
    <property type="molecule type" value="Genomic_DNA"/>
</dbReference>
<dbReference type="Proteomes" id="UP000019277">
    <property type="component" value="Unassembled WGS sequence"/>
</dbReference>
<proteinExistence type="predicted"/>
<keyword evidence="2" id="KW-1185">Reference proteome</keyword>
<sequence>MAELVRSLDRHLHEHRHKLAGPVSVRINTGVRFPVMIEIRCGNLQQVCAGLLTWRESLDGDWDMVARRTPDGGILSLELTGSTLDGIAYHVVDAVPWHPPLFPGLLAGNQMTLGSVVVHALARGNWAPDRDYPPALACLLDLPDGEESER</sequence>
<comment type="caution">
    <text evidence="1">The sequence shown here is derived from an EMBL/GenBank/DDBJ whole genome shotgun (WGS) entry which is preliminary data.</text>
</comment>
<gene>
    <name evidence="1" type="ORF">UO65_3244</name>
</gene>
<reference evidence="1 2" key="1">
    <citation type="journal article" date="2014" name="Genome Announc.">
        <title>Draft Genome Sequence of the Antitrypanosomally Active Sponge-Associated Bacterium Actinokineospora sp. Strain EG49.</title>
        <authorList>
            <person name="Harjes J."/>
            <person name="Ryu T."/>
            <person name="Abdelmohsen U.R."/>
            <person name="Moitinho-Silva L."/>
            <person name="Horn H."/>
            <person name="Ravasi T."/>
            <person name="Hentschel U."/>
        </authorList>
    </citation>
    <scope>NUCLEOTIDE SEQUENCE [LARGE SCALE GENOMIC DNA]</scope>
    <source>
        <strain evidence="1 2">EG49</strain>
    </source>
</reference>
<accession>W7IYD9</accession>
<organism evidence="1 2">
    <name type="scientific">Actinokineospora spheciospongiae</name>
    <dbReference type="NCBI Taxonomy" id="909613"/>
    <lineage>
        <taxon>Bacteria</taxon>
        <taxon>Bacillati</taxon>
        <taxon>Actinomycetota</taxon>
        <taxon>Actinomycetes</taxon>
        <taxon>Pseudonocardiales</taxon>
        <taxon>Pseudonocardiaceae</taxon>
        <taxon>Actinokineospora</taxon>
    </lineage>
</organism>
<dbReference type="RefSeq" id="WP_035283247.1">
    <property type="nucleotide sequence ID" value="NZ_AYXG01000109.1"/>
</dbReference>
<evidence type="ECO:0000313" key="1">
    <source>
        <dbReference type="EMBL" id="EWC61506.1"/>
    </source>
</evidence>
<protein>
    <submittedName>
        <fullName evidence="1">Uncharacterized protein</fullName>
    </submittedName>
</protein>
<name>W7IYD9_9PSEU</name>